<evidence type="ECO:0000313" key="3">
    <source>
        <dbReference type="EMBL" id="MBJ7545175.1"/>
    </source>
</evidence>
<dbReference type="InterPro" id="IPR034154">
    <property type="entry name" value="TOPRIM_DnaG/twinkle"/>
</dbReference>
<evidence type="ECO:0000256" key="1">
    <source>
        <dbReference type="SAM" id="MobiDB-lite"/>
    </source>
</evidence>
<proteinExistence type="predicted"/>
<sequence>MTIDTRGGHPIADGKLHRVDSADKGGHGKRHAWYTIHLDEPPSGAFGNWRLGIKSTWTADRQVKPLSQAERAAMAKRIEADRRKRDAEAALLAARAADVAARLLSPDNSAAATADHPYLARKRLPAFGGARVLQRDFTYKIDDEDDWRTACKGLLLVPMYATTPGKAKLVGAQLIDGEGVKRFMKGTPKLGAFCSIGRPSSADSPVLIAEGYATAARLHQATGHCAVAACDAGNLAPVAIALKEKRPSARFVICADNDRFTTQPVNNPGLHFARMAADAIGAPLVIPQFGPGGATDFDDLAQLRGLDAVRTALGDVLDGRLA</sequence>
<reference evidence="3 4" key="1">
    <citation type="submission" date="2020-12" db="EMBL/GenBank/DDBJ databases">
        <title>Revised draft genomes of Rhodomicrobium vannielii ATCC 17100 and Rhodomicrobium udaipurense JA643.</title>
        <authorList>
            <person name="Conners E.M."/>
            <person name="Davenport E.J."/>
            <person name="Bose A."/>
        </authorList>
    </citation>
    <scope>NUCLEOTIDE SEQUENCE [LARGE SCALE GENOMIC DNA]</scope>
    <source>
        <strain evidence="3 4">JA643</strain>
    </source>
</reference>
<evidence type="ECO:0000313" key="4">
    <source>
        <dbReference type="Proteomes" id="UP000623250"/>
    </source>
</evidence>
<name>A0A8I1GFM4_9HYPH</name>
<dbReference type="AlphaFoldDB" id="A0A8I1GFM4"/>
<dbReference type="RefSeq" id="WP_155955304.1">
    <property type="nucleotide sequence ID" value="NZ_JAEMUK010000088.1"/>
</dbReference>
<protein>
    <submittedName>
        <fullName evidence="3">Toprim domain-containing protein</fullName>
    </submittedName>
</protein>
<dbReference type="Pfam" id="PF13362">
    <property type="entry name" value="Toprim_3"/>
    <property type="match status" value="1"/>
</dbReference>
<comment type="caution">
    <text evidence="3">The sequence shown here is derived from an EMBL/GenBank/DDBJ whole genome shotgun (WGS) entry which is preliminary data.</text>
</comment>
<dbReference type="EMBL" id="JAEMUK010000088">
    <property type="protein sequence ID" value="MBJ7545175.1"/>
    <property type="molecule type" value="Genomic_DNA"/>
</dbReference>
<feature type="domain" description="Toprim" evidence="2">
    <location>
        <begin position="206"/>
        <end position="305"/>
    </location>
</feature>
<feature type="region of interest" description="Disordered" evidence="1">
    <location>
        <begin position="1"/>
        <end position="26"/>
    </location>
</feature>
<dbReference type="CDD" id="cd01029">
    <property type="entry name" value="TOPRIM_primases"/>
    <property type="match status" value="1"/>
</dbReference>
<feature type="compositionally biased region" description="Basic and acidic residues" evidence="1">
    <location>
        <begin position="12"/>
        <end position="26"/>
    </location>
</feature>
<keyword evidence="4" id="KW-1185">Reference proteome</keyword>
<dbReference type="InterPro" id="IPR006171">
    <property type="entry name" value="TOPRIM_dom"/>
</dbReference>
<evidence type="ECO:0000259" key="2">
    <source>
        <dbReference type="Pfam" id="PF13362"/>
    </source>
</evidence>
<dbReference type="Proteomes" id="UP000623250">
    <property type="component" value="Unassembled WGS sequence"/>
</dbReference>
<gene>
    <name evidence="3" type="ORF">JDN41_16610</name>
</gene>
<organism evidence="3 4">
    <name type="scientific">Rhodomicrobium udaipurense</name>
    <dbReference type="NCBI Taxonomy" id="1202716"/>
    <lineage>
        <taxon>Bacteria</taxon>
        <taxon>Pseudomonadati</taxon>
        <taxon>Pseudomonadota</taxon>
        <taxon>Alphaproteobacteria</taxon>
        <taxon>Hyphomicrobiales</taxon>
        <taxon>Hyphomicrobiaceae</taxon>
        <taxon>Rhodomicrobium</taxon>
    </lineage>
</organism>
<accession>A0A8I1GFM4</accession>